<dbReference type="InterPro" id="IPR002579">
    <property type="entry name" value="Met_Sox_Rdtase_MsrB_dom"/>
</dbReference>
<feature type="domain" description="MsrB" evidence="5">
    <location>
        <begin position="103"/>
        <end position="232"/>
    </location>
</feature>
<keyword evidence="2 3" id="KW-0560">Oxidoreductase</keyword>
<evidence type="ECO:0000256" key="1">
    <source>
        <dbReference type="ARBA" id="ARBA00007174"/>
    </source>
</evidence>
<evidence type="ECO:0000256" key="3">
    <source>
        <dbReference type="RuleBase" id="RU365044"/>
    </source>
</evidence>
<evidence type="ECO:0000256" key="2">
    <source>
        <dbReference type="ARBA" id="ARBA00023002"/>
    </source>
</evidence>
<comment type="cofactor">
    <cofactor evidence="3">
        <name>Zn(2+)</name>
        <dbReference type="ChEBI" id="CHEBI:29105"/>
    </cofactor>
    <text evidence="3">Binds 1 zinc ion per subunit.</text>
</comment>
<accession>A0A7S3L941</accession>
<dbReference type="GO" id="GO:0005737">
    <property type="term" value="C:cytoplasm"/>
    <property type="evidence" value="ECO:0007669"/>
    <property type="project" value="TreeGrafter"/>
</dbReference>
<evidence type="ECO:0000256" key="4">
    <source>
        <dbReference type="SAM" id="MobiDB-lite"/>
    </source>
</evidence>
<dbReference type="PANTHER" id="PTHR10173:SF57">
    <property type="entry name" value="PEPTIDE-METHIONINE (R)-S-OXIDE REDUCTASE"/>
    <property type="match status" value="1"/>
</dbReference>
<keyword evidence="3" id="KW-0862">Zinc</keyword>
<reference evidence="6" key="1">
    <citation type="submission" date="2021-01" db="EMBL/GenBank/DDBJ databases">
        <authorList>
            <person name="Corre E."/>
            <person name="Pelletier E."/>
            <person name="Niang G."/>
            <person name="Scheremetjew M."/>
            <person name="Finn R."/>
            <person name="Kale V."/>
            <person name="Holt S."/>
            <person name="Cochrane G."/>
            <person name="Meng A."/>
            <person name="Brown T."/>
            <person name="Cohen L."/>
        </authorList>
    </citation>
    <scope>NUCLEOTIDE SEQUENCE</scope>
    <source>
        <strain evidence="6">CCMP127</strain>
    </source>
</reference>
<dbReference type="Pfam" id="PF01641">
    <property type="entry name" value="SelR"/>
    <property type="match status" value="1"/>
</dbReference>
<dbReference type="GO" id="GO:0033743">
    <property type="term" value="F:peptide-methionine (R)-S-oxide reductase activity"/>
    <property type="evidence" value="ECO:0007669"/>
    <property type="project" value="UniProtKB-EC"/>
</dbReference>
<dbReference type="EC" id="1.8.4.12" evidence="3"/>
<organism evidence="6">
    <name type="scientific">Amphora coffeiformis</name>
    <dbReference type="NCBI Taxonomy" id="265554"/>
    <lineage>
        <taxon>Eukaryota</taxon>
        <taxon>Sar</taxon>
        <taxon>Stramenopiles</taxon>
        <taxon>Ochrophyta</taxon>
        <taxon>Bacillariophyta</taxon>
        <taxon>Bacillariophyceae</taxon>
        <taxon>Bacillariophycidae</taxon>
        <taxon>Thalassiophysales</taxon>
        <taxon>Catenulaceae</taxon>
        <taxon>Amphora</taxon>
    </lineage>
</organism>
<gene>
    <name evidence="6" type="ORF">ACOF00016_LOCUS11435</name>
</gene>
<dbReference type="GO" id="GO:0006979">
    <property type="term" value="P:response to oxidative stress"/>
    <property type="evidence" value="ECO:0007669"/>
    <property type="project" value="InterPro"/>
</dbReference>
<comment type="catalytic activity">
    <reaction evidence="3">
        <text>L-methionyl-[protein] + [thioredoxin]-disulfide + H2O = L-methionyl-(R)-S-oxide-[protein] + [thioredoxin]-dithiol</text>
        <dbReference type="Rhea" id="RHEA:24164"/>
        <dbReference type="Rhea" id="RHEA-COMP:10698"/>
        <dbReference type="Rhea" id="RHEA-COMP:10700"/>
        <dbReference type="Rhea" id="RHEA-COMP:12313"/>
        <dbReference type="Rhea" id="RHEA-COMP:12314"/>
        <dbReference type="ChEBI" id="CHEBI:15377"/>
        <dbReference type="ChEBI" id="CHEBI:16044"/>
        <dbReference type="ChEBI" id="CHEBI:29950"/>
        <dbReference type="ChEBI" id="CHEBI:45764"/>
        <dbReference type="ChEBI" id="CHEBI:50058"/>
        <dbReference type="EC" id="1.8.4.12"/>
    </reaction>
</comment>
<dbReference type="NCBIfam" id="TIGR00357">
    <property type="entry name" value="peptide-methionine (R)-S-oxide reductase MsrB"/>
    <property type="match status" value="1"/>
</dbReference>
<dbReference type="GO" id="GO:0046872">
    <property type="term" value="F:metal ion binding"/>
    <property type="evidence" value="ECO:0007669"/>
    <property type="project" value="UniProtKB-KW"/>
</dbReference>
<keyword evidence="3" id="KW-0479">Metal-binding</keyword>
<dbReference type="AlphaFoldDB" id="A0A7S3L941"/>
<feature type="region of interest" description="Disordered" evidence="4">
    <location>
        <begin position="238"/>
        <end position="261"/>
    </location>
</feature>
<proteinExistence type="inferred from homology"/>
<dbReference type="PANTHER" id="PTHR10173">
    <property type="entry name" value="METHIONINE SULFOXIDE REDUCTASE"/>
    <property type="match status" value="1"/>
</dbReference>
<protein>
    <recommendedName>
        <fullName evidence="3">Peptide-methionine (R)-S-oxide reductase</fullName>
        <ecNumber evidence="3">1.8.4.12</ecNumber>
    </recommendedName>
</protein>
<dbReference type="InterPro" id="IPR011057">
    <property type="entry name" value="Mss4-like_sf"/>
</dbReference>
<sequence length="261" mass="28542">MRPISFVFTGLLVRHEISAFTIPVRNTAVVVAPRFRTYRPSPTVALHAENVQDKSRRILWTKKAAQAGSIVIGATMLISLSRPVWAAGSSKSRTEGYKVQKTENEWKAELSPIQYDILRRGGTENPGFSVLEKEKRSGTFRCAGCGTPLFSSADKFNSGTGWPSFARGLPDVEVENVNAFTRNFSGAELRCGTCGGHLGDVFRDGALFVGTEAFKTGERYCIDGAALVFYPDEGGDPLRGDIPQAKEVPSWLEPPKINPKD</sequence>
<dbReference type="GO" id="GO:0030091">
    <property type="term" value="P:protein repair"/>
    <property type="evidence" value="ECO:0007669"/>
    <property type="project" value="InterPro"/>
</dbReference>
<name>A0A7S3L941_9STRA</name>
<dbReference type="Gene3D" id="2.170.150.20">
    <property type="entry name" value="Peptide methionine sulfoxide reductase"/>
    <property type="match status" value="1"/>
</dbReference>
<comment type="similarity">
    <text evidence="1 3">Belongs to the MsrB Met sulfoxide reductase family.</text>
</comment>
<dbReference type="PROSITE" id="PS51790">
    <property type="entry name" value="MSRB"/>
    <property type="match status" value="1"/>
</dbReference>
<dbReference type="EMBL" id="HBIM01014209">
    <property type="protein sequence ID" value="CAE0414192.1"/>
    <property type="molecule type" value="Transcribed_RNA"/>
</dbReference>
<dbReference type="SUPFAM" id="SSF51316">
    <property type="entry name" value="Mss4-like"/>
    <property type="match status" value="1"/>
</dbReference>
<evidence type="ECO:0000313" key="6">
    <source>
        <dbReference type="EMBL" id="CAE0414192.1"/>
    </source>
</evidence>
<dbReference type="InterPro" id="IPR028427">
    <property type="entry name" value="Met_Sox_Rdtase_MsrB"/>
</dbReference>
<evidence type="ECO:0000259" key="5">
    <source>
        <dbReference type="PROSITE" id="PS51790"/>
    </source>
</evidence>